<dbReference type="PROSITE" id="PS50931">
    <property type="entry name" value="HTH_LYSR"/>
    <property type="match status" value="1"/>
</dbReference>
<dbReference type="Proteomes" id="UP000586976">
    <property type="component" value="Unassembled WGS sequence"/>
</dbReference>
<evidence type="ECO:0000313" key="4">
    <source>
        <dbReference type="EMBL" id="MBA4862941.1"/>
    </source>
</evidence>
<dbReference type="RefSeq" id="WP_181864698.1">
    <property type="nucleotide sequence ID" value="NZ_JACEQY010000016.1"/>
</dbReference>
<dbReference type="EMBL" id="JACEQY010000016">
    <property type="protein sequence ID" value="MBA4862941.1"/>
    <property type="molecule type" value="Genomic_DNA"/>
</dbReference>
<name>A0A7W2D1G3_9ACTN</name>
<dbReference type="GO" id="GO:0003700">
    <property type="term" value="F:DNA-binding transcription factor activity"/>
    <property type="evidence" value="ECO:0007669"/>
    <property type="project" value="InterPro"/>
</dbReference>
<dbReference type="SUPFAM" id="SSF46785">
    <property type="entry name" value="Winged helix' DNA-binding domain"/>
    <property type="match status" value="1"/>
</dbReference>
<protein>
    <submittedName>
        <fullName evidence="4">TniQ family protein</fullName>
    </submittedName>
</protein>
<dbReference type="AlphaFoldDB" id="A0A7W2D1G3"/>
<evidence type="ECO:0000313" key="5">
    <source>
        <dbReference type="Proteomes" id="UP000586976"/>
    </source>
</evidence>
<dbReference type="InterPro" id="IPR058163">
    <property type="entry name" value="LysR-type_TF_proteobact-type"/>
</dbReference>
<sequence length="899" mass="100331">MNTRVRTLPIRVPPLPGEALDSWLEAVARRLDSPLGEVLHHLGLPPRTGHGDHLRGIPRDWTILLSGAHTANIAHASGLDERTVTDMTLMYYDGRAVRINTERRNVNRRVLWGRGSGSRFCPDCLSESGGRWLLSWRLGCSFACLHHGRLLADCCPACNQIPRERPASTPAIPRPHTCGSPYPGPGGGFSKGCGFDLTQTRTLRLPATHPALLAQARLLDVIDADTAAFGAYQYSPQSARQALTDIQAIARRVLQDLPASDLRNLVPHDIADGHLITDPSCPLASRAAERPGFMAPPRAVSTAASVAIALHVLEQPDIHRAGRVLRDLIEAMREELWQVSITSIDGWGRDLSTVLNAVHLAALAPSMRPTEQLRHRTPTAMPRRTEKASRDINRRARKIPSMFWPFWTTRLTPPEGVYPRAIAPVLAASLLIVGSKARLEDAAERLGSATNGINLSRILQGLQDQPQWTDTVVALVRLADHLDATEIPIDYQRRRRLDYTRLLPHSRWSQICRHTGTPVGRGPREQIVRSLLFQRISGLPAEAFPRYQELTEAEFRQQTAYFAALQTPELADALAGEARHFLTENHIHNEPITWQPPATLLSGLDLPGSDPDHIDIPRLHQLVRQHKRPVQHAARVLDTSIAAIRYVLDEHPAPAAEVTERSAQSTVQIRQRARREVPKDVLARLYLDERHSLQAIADMTGFSRGLLTDLAREYDIPISGFQGRQPRVTIERAWLFEQYVVRRRPLPDLAREQGMSRSNMARWARVHNIPLRRSGGGSHHAALRTTELAVQLPAILRNGLTSPFAWQRMRHFAAALSFPSMHEAARALSVNRSTLVNQINQLEGDLGQPLLERATRGRAMKLTSFGKRVVTAFNKIPSEERVHRALTAQDSHGSQHRHH</sequence>
<evidence type="ECO:0000256" key="1">
    <source>
        <dbReference type="ARBA" id="ARBA00009437"/>
    </source>
</evidence>
<proteinExistence type="inferred from homology"/>
<gene>
    <name evidence="4" type="ORF">H1V43_16370</name>
</gene>
<dbReference type="InterPro" id="IPR036388">
    <property type="entry name" value="WH-like_DNA-bd_sf"/>
</dbReference>
<dbReference type="PANTHER" id="PTHR30537:SF5">
    <property type="entry name" value="HTH-TYPE TRANSCRIPTIONAL ACTIVATOR TTDR-RELATED"/>
    <property type="match status" value="1"/>
</dbReference>
<dbReference type="Gene3D" id="1.10.10.10">
    <property type="entry name" value="Winged helix-like DNA-binding domain superfamily/Winged helix DNA-binding domain"/>
    <property type="match status" value="1"/>
</dbReference>
<keyword evidence="5" id="KW-1185">Reference proteome</keyword>
<evidence type="ECO:0000256" key="2">
    <source>
        <dbReference type="SAM" id="MobiDB-lite"/>
    </source>
</evidence>
<evidence type="ECO:0000259" key="3">
    <source>
        <dbReference type="PROSITE" id="PS50931"/>
    </source>
</evidence>
<dbReference type="Pfam" id="PF06527">
    <property type="entry name" value="TniQ"/>
    <property type="match status" value="1"/>
</dbReference>
<dbReference type="InterPro" id="IPR036390">
    <property type="entry name" value="WH_DNA-bd_sf"/>
</dbReference>
<accession>A0A7W2D1G3</accession>
<comment type="similarity">
    <text evidence="1">Belongs to the LysR transcriptional regulatory family.</text>
</comment>
<comment type="caution">
    <text evidence="4">The sequence shown here is derived from an EMBL/GenBank/DDBJ whole genome shotgun (WGS) entry which is preliminary data.</text>
</comment>
<dbReference type="PANTHER" id="PTHR30537">
    <property type="entry name" value="HTH-TYPE TRANSCRIPTIONAL REGULATOR"/>
    <property type="match status" value="1"/>
</dbReference>
<feature type="domain" description="HTH lysR-type" evidence="3">
    <location>
        <begin position="820"/>
        <end position="863"/>
    </location>
</feature>
<feature type="region of interest" description="Disordered" evidence="2">
    <location>
        <begin position="370"/>
        <end position="390"/>
    </location>
</feature>
<reference evidence="4 5" key="1">
    <citation type="submission" date="2020-07" db="EMBL/GenBank/DDBJ databases">
        <title>Streptomyces isolated from Indian soil.</title>
        <authorList>
            <person name="Mandal S."/>
            <person name="Maiti P.K."/>
        </authorList>
    </citation>
    <scope>NUCLEOTIDE SEQUENCE [LARGE SCALE GENOMIC DNA]</scope>
    <source>
        <strain evidence="4 5">PSKA54</strain>
    </source>
</reference>
<dbReference type="InterPro" id="IPR009492">
    <property type="entry name" value="TniQ"/>
</dbReference>
<dbReference type="InterPro" id="IPR000847">
    <property type="entry name" value="LysR_HTH_N"/>
</dbReference>
<organism evidence="4 5">
    <name type="scientific">Streptomyces himalayensis subsp. aureolus</name>
    <dbReference type="NCBI Taxonomy" id="2758039"/>
    <lineage>
        <taxon>Bacteria</taxon>
        <taxon>Bacillati</taxon>
        <taxon>Actinomycetota</taxon>
        <taxon>Actinomycetes</taxon>
        <taxon>Kitasatosporales</taxon>
        <taxon>Streptomycetaceae</taxon>
        <taxon>Streptomyces</taxon>
        <taxon>Streptomyces himalayensis</taxon>
    </lineage>
</organism>
<dbReference type="Pfam" id="PF00126">
    <property type="entry name" value="HTH_1"/>
    <property type="match status" value="1"/>
</dbReference>